<reference evidence="2 3" key="1">
    <citation type="submission" date="2012-08" db="EMBL/GenBank/DDBJ databases">
        <title>Oryza genome evolution.</title>
        <authorList>
            <person name="Wing R.A."/>
        </authorList>
    </citation>
    <scope>NUCLEOTIDE SEQUENCE</scope>
</reference>
<dbReference type="Gene3D" id="3.90.226.10">
    <property type="entry name" value="2-enoyl-CoA Hydratase, Chain A, domain 1"/>
    <property type="match status" value="1"/>
</dbReference>
<accession>A0A0D9XR63</accession>
<reference evidence="2" key="3">
    <citation type="submission" date="2015-04" db="UniProtKB">
        <authorList>
            <consortium name="EnsemblPlants"/>
        </authorList>
    </citation>
    <scope>IDENTIFICATION</scope>
</reference>
<sequence>MGFCTVSSPIEGIFVVTMANSDGHQYLTDDAITDLIAALTRVRDTPGLRGLVTTSSHGSFCDGLDHDAHAADQAAAPLLASRVGEAVRLLLEMPAPTAAAVSGDATSLGLAIALAHDSLVVWEDAAVGFPEARHGRRLPAYAAALLRDKVAYARLRKLLMMRAQPCTGRELVGTWYSANSPASADRDMVAAEACELLEGIEFGDGHSYAKVRQAMWPQSCAAVGMDTALPPPPSRPPPRDKDREEYEASDLHQNRLAKNMRNIYKTYGQQY</sequence>
<evidence type="ECO:0000313" key="3">
    <source>
        <dbReference type="Proteomes" id="UP000032180"/>
    </source>
</evidence>
<dbReference type="PANTHER" id="PTHR43459">
    <property type="entry name" value="ENOYL-COA HYDRATASE"/>
    <property type="match status" value="1"/>
</dbReference>
<dbReference type="InterPro" id="IPR001753">
    <property type="entry name" value="Enoyl-CoA_hydra/iso"/>
</dbReference>
<dbReference type="Proteomes" id="UP000032180">
    <property type="component" value="Chromosome 11"/>
</dbReference>
<dbReference type="CDD" id="cd06558">
    <property type="entry name" value="crotonase-like"/>
    <property type="match status" value="1"/>
</dbReference>
<dbReference type="PANTHER" id="PTHR43459:SF4">
    <property type="entry name" value="OS11G0269900 PROTEIN"/>
    <property type="match status" value="1"/>
</dbReference>
<feature type="compositionally biased region" description="Basic and acidic residues" evidence="1">
    <location>
        <begin position="237"/>
        <end position="252"/>
    </location>
</feature>
<evidence type="ECO:0000256" key="1">
    <source>
        <dbReference type="SAM" id="MobiDB-lite"/>
    </source>
</evidence>
<dbReference type="AlphaFoldDB" id="A0A0D9XR63"/>
<organism evidence="2 3">
    <name type="scientific">Leersia perrieri</name>
    <dbReference type="NCBI Taxonomy" id="77586"/>
    <lineage>
        <taxon>Eukaryota</taxon>
        <taxon>Viridiplantae</taxon>
        <taxon>Streptophyta</taxon>
        <taxon>Embryophyta</taxon>
        <taxon>Tracheophyta</taxon>
        <taxon>Spermatophyta</taxon>
        <taxon>Magnoliopsida</taxon>
        <taxon>Liliopsida</taxon>
        <taxon>Poales</taxon>
        <taxon>Poaceae</taxon>
        <taxon>BOP clade</taxon>
        <taxon>Oryzoideae</taxon>
        <taxon>Oryzeae</taxon>
        <taxon>Oryzinae</taxon>
        <taxon>Leersia</taxon>
    </lineage>
</organism>
<dbReference type="eggNOG" id="ENOG502R7NI">
    <property type="taxonomic scope" value="Eukaryota"/>
</dbReference>
<dbReference type="Gramene" id="LPERR11G08300.1">
    <property type="protein sequence ID" value="LPERR11G08300.1"/>
    <property type="gene ID" value="LPERR11G08300"/>
</dbReference>
<evidence type="ECO:0000313" key="2">
    <source>
        <dbReference type="EnsemblPlants" id="LPERR11G08300.1"/>
    </source>
</evidence>
<reference evidence="3" key="2">
    <citation type="submission" date="2013-12" db="EMBL/GenBank/DDBJ databases">
        <authorList>
            <person name="Yu Y."/>
            <person name="Lee S."/>
            <person name="de Baynast K."/>
            <person name="Wissotski M."/>
            <person name="Liu L."/>
            <person name="Talag J."/>
            <person name="Goicoechea J."/>
            <person name="Angelova A."/>
            <person name="Jetty R."/>
            <person name="Kudrna D."/>
            <person name="Golser W."/>
            <person name="Rivera L."/>
            <person name="Zhang J."/>
            <person name="Wing R."/>
        </authorList>
    </citation>
    <scope>NUCLEOTIDE SEQUENCE</scope>
</reference>
<dbReference type="EnsemblPlants" id="LPERR11G08300.1">
    <property type="protein sequence ID" value="LPERR11G08300.1"/>
    <property type="gene ID" value="LPERR11G08300"/>
</dbReference>
<dbReference type="HOGENOM" id="CLU_098101_0_0_1"/>
<dbReference type="InterPro" id="IPR029045">
    <property type="entry name" value="ClpP/crotonase-like_dom_sf"/>
</dbReference>
<protein>
    <submittedName>
        <fullName evidence="2">Uncharacterized protein</fullName>
    </submittedName>
</protein>
<proteinExistence type="predicted"/>
<dbReference type="SUPFAM" id="SSF52096">
    <property type="entry name" value="ClpP/crotonase"/>
    <property type="match status" value="1"/>
</dbReference>
<name>A0A0D9XR63_9ORYZ</name>
<feature type="region of interest" description="Disordered" evidence="1">
    <location>
        <begin position="223"/>
        <end position="252"/>
    </location>
</feature>
<dbReference type="STRING" id="77586.A0A0D9XR63"/>
<dbReference type="Pfam" id="PF00378">
    <property type="entry name" value="ECH_1"/>
    <property type="match status" value="1"/>
</dbReference>
<keyword evidence="3" id="KW-1185">Reference proteome</keyword>